<dbReference type="InterPro" id="IPR032421">
    <property type="entry name" value="PMT_4TMC"/>
</dbReference>
<comment type="function">
    <text evidence="10">Protein O-mannosyltransferase that catalyzes the transfer of a single mannose residue from a polyprenol phospho-mannosyl lipidic donor to the hydroxyl group of selected serine and threonine residues in acceptor proteins.</text>
</comment>
<dbReference type="PANTHER" id="PTHR10050:SF46">
    <property type="entry name" value="PROTEIN O-MANNOSYL-TRANSFERASE 2"/>
    <property type="match status" value="1"/>
</dbReference>
<keyword evidence="8 10" id="KW-0472">Membrane</keyword>
<keyword evidence="7 10" id="KW-1133">Transmembrane helix</keyword>
<feature type="transmembrane region" description="Helical" evidence="10">
    <location>
        <begin position="469"/>
        <end position="492"/>
    </location>
</feature>
<evidence type="ECO:0000256" key="4">
    <source>
        <dbReference type="ARBA" id="ARBA00022676"/>
    </source>
</evidence>
<evidence type="ECO:0000259" key="11">
    <source>
        <dbReference type="Pfam" id="PF02366"/>
    </source>
</evidence>
<evidence type="ECO:0000256" key="10">
    <source>
        <dbReference type="RuleBase" id="RU367007"/>
    </source>
</evidence>
<dbReference type="AlphaFoldDB" id="D6Y8D3"/>
<dbReference type="Pfam" id="PF16192">
    <property type="entry name" value="PMT_4TMC"/>
    <property type="match status" value="1"/>
</dbReference>
<evidence type="ECO:0000259" key="12">
    <source>
        <dbReference type="Pfam" id="PF16192"/>
    </source>
</evidence>
<feature type="transmembrane region" description="Helical" evidence="10">
    <location>
        <begin position="152"/>
        <end position="173"/>
    </location>
</feature>
<accession>D6Y8D3</accession>
<evidence type="ECO:0000256" key="2">
    <source>
        <dbReference type="ARBA" id="ARBA00004922"/>
    </source>
</evidence>
<name>D6Y8D3_THEBD</name>
<feature type="transmembrane region" description="Helical" evidence="10">
    <location>
        <begin position="444"/>
        <end position="463"/>
    </location>
</feature>
<dbReference type="Proteomes" id="UP000006640">
    <property type="component" value="Chromosome"/>
</dbReference>
<keyword evidence="10" id="KW-1003">Cell membrane</keyword>
<keyword evidence="6 10" id="KW-0812">Transmembrane</keyword>
<protein>
    <recommendedName>
        <fullName evidence="9 10">Polyprenol-phosphate-mannose--protein mannosyltransferase</fullName>
        <ecNumber evidence="10">2.4.1.-</ecNumber>
    </recommendedName>
</protein>
<evidence type="ECO:0000256" key="6">
    <source>
        <dbReference type="ARBA" id="ARBA00022692"/>
    </source>
</evidence>
<dbReference type="InterPro" id="IPR027005">
    <property type="entry name" value="PMT-like"/>
</dbReference>
<dbReference type="UniPathway" id="UPA00378"/>
<dbReference type="Pfam" id="PF02366">
    <property type="entry name" value="PMT"/>
    <property type="match status" value="1"/>
</dbReference>
<organism evidence="13 14">
    <name type="scientific">Thermobispora bispora (strain ATCC 19993 / DSM 43833 / CBS 139.67 / JCM 10125 / KCTC 9307 / NBRC 14880 / R51)</name>
    <dbReference type="NCBI Taxonomy" id="469371"/>
    <lineage>
        <taxon>Bacteria</taxon>
        <taxon>Bacillati</taxon>
        <taxon>Actinomycetota</taxon>
        <taxon>Actinomycetes</taxon>
        <taxon>Streptosporangiales</taxon>
        <taxon>Streptosporangiaceae</taxon>
        <taxon>Thermobispora</taxon>
    </lineage>
</organism>
<reference evidence="13 14" key="1">
    <citation type="submission" date="2010-01" db="EMBL/GenBank/DDBJ databases">
        <title>The complete genome of Thermobispora bispora DSM 43833.</title>
        <authorList>
            <consortium name="US DOE Joint Genome Institute (JGI-PGF)"/>
            <person name="Lucas S."/>
            <person name="Copeland A."/>
            <person name="Lapidus A."/>
            <person name="Glavina del Rio T."/>
            <person name="Dalin E."/>
            <person name="Tice H."/>
            <person name="Bruce D."/>
            <person name="Goodwin L."/>
            <person name="Pitluck S."/>
            <person name="Kyrpides N."/>
            <person name="Mavromatis K."/>
            <person name="Ivanova N."/>
            <person name="Mikhailova N."/>
            <person name="Chertkov O."/>
            <person name="Brettin T."/>
            <person name="Detter J.C."/>
            <person name="Han C."/>
            <person name="Larimer F."/>
            <person name="Land M."/>
            <person name="Hauser L."/>
            <person name="Markowitz V."/>
            <person name="Cheng J.-F."/>
            <person name="Hugenholtz P."/>
            <person name="Woyke T."/>
            <person name="Wu D."/>
            <person name="Jando M."/>
            <person name="Schneider S."/>
            <person name="Klenk H.-P."/>
            <person name="Eisen J.A."/>
        </authorList>
    </citation>
    <scope>NUCLEOTIDE SEQUENCE [LARGE SCALE GENOMIC DNA]</scope>
    <source>
        <strain evidence="14">ATCC 19993 / DSM 43833 / CBS 139.67 / JCM 10125 / KCTC 9307 / NBRC 14880 / R51</strain>
    </source>
</reference>
<evidence type="ECO:0000256" key="9">
    <source>
        <dbReference type="ARBA" id="ARBA00093617"/>
    </source>
</evidence>
<evidence type="ECO:0000256" key="3">
    <source>
        <dbReference type="ARBA" id="ARBA00007222"/>
    </source>
</evidence>
<dbReference type="GO" id="GO:0005886">
    <property type="term" value="C:plasma membrane"/>
    <property type="evidence" value="ECO:0007669"/>
    <property type="project" value="UniProtKB-SubCell"/>
</dbReference>
<feature type="transmembrane region" description="Helical" evidence="10">
    <location>
        <begin position="204"/>
        <end position="222"/>
    </location>
</feature>
<feature type="domain" description="ArnT-like N-terminal" evidence="11">
    <location>
        <begin position="59"/>
        <end position="327"/>
    </location>
</feature>
<feature type="transmembrane region" description="Helical" evidence="10">
    <location>
        <begin position="257"/>
        <end position="286"/>
    </location>
</feature>
<sequence length="547" mass="60370">MFSRGHDSTLSGVAVTDSPYKAFEQPEQTTDGSAPVSLRERLVPPMPGSVLWGWVGPISVALFGAVLRFLRLDTPHAVVFDETYYAKDAFATIKYGAERQFVEGADKMLLAGNENIFKQCANVQDCAAYVVHPPLGKWMIGLGEMIFGVNPFGWRFAAALFGALSILIIARVARRMTRSTLLGCAAGFLLALDGLHFVLSRTALLDIFLTFWVVAAFACLVADRDHMRRRLADWHEAFLAGNAPAQPSLGWRPWRLAAGLCLGAATATKWTGVFFIIAFGVMSLLWDAGARRVAGLPRPYLGRIRDLSLAATWLGVVPVLTYIASFAGWFATPNGWGRNWETAVAKGPVGFVIDSLGSWFTYQKQVLSFHTGLASHHPYQSQPWQWPLLLRPVAFFYETPQTCGEPNCSWAVLGTGTPVIWYGGLIAILAMVAWYVSTRDWRGGAVLLGYLAGWLPWFYFAIADNRTMFLFYALPMVPFMVLAIVLVFGLIIGPQDGEPRRRTAGAVAAGAFALLALVNFGWLYPILAAEPIPYEAWHARMLFRSWI</sequence>
<evidence type="ECO:0000256" key="8">
    <source>
        <dbReference type="ARBA" id="ARBA00023136"/>
    </source>
</evidence>
<dbReference type="CAZy" id="GT39">
    <property type="family name" value="Glycosyltransferase Family 39"/>
</dbReference>
<feature type="domain" description="Protein O-mannosyl-transferase C-terminal four TM" evidence="12">
    <location>
        <begin position="358"/>
        <end position="546"/>
    </location>
</feature>
<dbReference type="eggNOG" id="COG1928">
    <property type="taxonomic scope" value="Bacteria"/>
</dbReference>
<keyword evidence="14" id="KW-1185">Reference proteome</keyword>
<feature type="transmembrane region" description="Helical" evidence="10">
    <location>
        <begin position="180"/>
        <end position="198"/>
    </location>
</feature>
<dbReference type="HOGENOM" id="CLU_021079_0_0_11"/>
<dbReference type="InterPro" id="IPR003342">
    <property type="entry name" value="ArnT-like_N"/>
</dbReference>
<comment type="pathway">
    <text evidence="2 10">Protein modification; protein glycosylation.</text>
</comment>
<dbReference type="KEGG" id="tbi:Tbis_3175"/>
<evidence type="ECO:0000256" key="7">
    <source>
        <dbReference type="ARBA" id="ARBA00022989"/>
    </source>
</evidence>
<evidence type="ECO:0000313" key="14">
    <source>
        <dbReference type="Proteomes" id="UP000006640"/>
    </source>
</evidence>
<evidence type="ECO:0000313" key="13">
    <source>
        <dbReference type="EMBL" id="ADG89869.1"/>
    </source>
</evidence>
<dbReference type="EMBL" id="CP001874">
    <property type="protein sequence ID" value="ADG89869.1"/>
    <property type="molecule type" value="Genomic_DNA"/>
</dbReference>
<keyword evidence="5 10" id="KW-0808">Transferase</keyword>
<feature type="transmembrane region" description="Helical" evidence="10">
    <location>
        <begin position="419"/>
        <end position="437"/>
    </location>
</feature>
<gene>
    <name evidence="13" type="ordered locus">Tbis_3175</name>
</gene>
<proteinExistence type="inferred from homology"/>
<keyword evidence="4 10" id="KW-0328">Glycosyltransferase</keyword>
<comment type="subcellular location">
    <subcellularLocation>
        <location evidence="10">Cell membrane</location>
    </subcellularLocation>
    <subcellularLocation>
        <location evidence="1">Endomembrane system</location>
        <topology evidence="1">Multi-pass membrane protein</topology>
    </subcellularLocation>
</comment>
<dbReference type="PANTHER" id="PTHR10050">
    <property type="entry name" value="DOLICHYL-PHOSPHATE-MANNOSE--PROTEIN MANNOSYLTRANSFERASE"/>
    <property type="match status" value="1"/>
</dbReference>
<dbReference type="GO" id="GO:0012505">
    <property type="term" value="C:endomembrane system"/>
    <property type="evidence" value="ECO:0007669"/>
    <property type="project" value="UniProtKB-SubCell"/>
</dbReference>
<dbReference type="GO" id="GO:0004169">
    <property type="term" value="F:dolichyl-phosphate-mannose-protein mannosyltransferase activity"/>
    <property type="evidence" value="ECO:0007669"/>
    <property type="project" value="UniProtKB-UniRule"/>
</dbReference>
<evidence type="ECO:0000256" key="1">
    <source>
        <dbReference type="ARBA" id="ARBA00004127"/>
    </source>
</evidence>
<evidence type="ECO:0000256" key="5">
    <source>
        <dbReference type="ARBA" id="ARBA00022679"/>
    </source>
</evidence>
<feature type="transmembrane region" description="Helical" evidence="10">
    <location>
        <begin position="307"/>
        <end position="331"/>
    </location>
</feature>
<comment type="similarity">
    <text evidence="3 10">Belongs to the glycosyltransferase 39 family.</text>
</comment>
<feature type="transmembrane region" description="Helical" evidence="10">
    <location>
        <begin position="504"/>
        <end position="524"/>
    </location>
</feature>
<dbReference type="STRING" id="469371.Tbis_3175"/>
<dbReference type="EC" id="2.4.1.-" evidence="10"/>
<feature type="transmembrane region" description="Helical" evidence="10">
    <location>
        <begin position="49"/>
        <end position="70"/>
    </location>
</feature>